<feature type="domain" description="RecX first three-helical" evidence="9">
    <location>
        <begin position="63"/>
        <end position="100"/>
    </location>
</feature>
<dbReference type="OrthoDB" id="5421057at2"/>
<gene>
    <name evidence="5" type="primary">recX</name>
    <name evidence="10" type="ORF">X560_2411</name>
</gene>
<reference evidence="10 11" key="1">
    <citation type="journal article" date="2015" name="Genome Biol. Evol.">
        <title>Comparative Genomics of Listeria Sensu Lato: Genus-Wide Differences in Evolutionary Dynamics and the Progressive Gain of Complex, Potentially Pathogenicity-Related Traits through Lateral Gene Transfer.</title>
        <authorList>
            <person name="Chiara M."/>
            <person name="Caruso M."/>
            <person name="D'Erchia A.M."/>
            <person name="Manzari C."/>
            <person name="Fraccalvieri R."/>
            <person name="Goffredo E."/>
            <person name="Latorre L."/>
            <person name="Miccolupo A."/>
            <person name="Padalino I."/>
            <person name="Santagada G."/>
            <person name="Chiocco D."/>
            <person name="Pesole G."/>
            <person name="Horner D.S."/>
            <person name="Parisi A."/>
        </authorList>
    </citation>
    <scope>NUCLEOTIDE SEQUENCE [LARGE SCALE GENOMIC DNA]</scope>
    <source>
        <strain evidence="10 11">1991</strain>
    </source>
</reference>
<dbReference type="Pfam" id="PF02631">
    <property type="entry name" value="RecX_HTH2"/>
    <property type="match status" value="1"/>
</dbReference>
<evidence type="ECO:0000256" key="2">
    <source>
        <dbReference type="ARBA" id="ARBA00009695"/>
    </source>
</evidence>
<evidence type="ECO:0000313" key="10">
    <source>
        <dbReference type="EMBL" id="KMT58078.1"/>
    </source>
</evidence>
<dbReference type="InterPro" id="IPR053926">
    <property type="entry name" value="RecX_HTH_1st"/>
</dbReference>
<dbReference type="InterPro" id="IPR053924">
    <property type="entry name" value="RecX_HTH_2nd"/>
</dbReference>
<dbReference type="NCBIfam" id="NF010733">
    <property type="entry name" value="PRK14135.1"/>
    <property type="match status" value="1"/>
</dbReference>
<dbReference type="Proteomes" id="UP000052258">
    <property type="component" value="Unassembled WGS sequence"/>
</dbReference>
<dbReference type="InterPro" id="IPR036388">
    <property type="entry name" value="WH-like_DNA-bd_sf"/>
</dbReference>
<feature type="domain" description="RecX third three-helical" evidence="8">
    <location>
        <begin position="214"/>
        <end position="258"/>
    </location>
</feature>
<comment type="caution">
    <text evidence="10">The sequence shown here is derived from an EMBL/GenBank/DDBJ whole genome shotgun (WGS) entry which is preliminary data.</text>
</comment>
<keyword evidence="11" id="KW-1185">Reference proteome</keyword>
<dbReference type="InterPro" id="IPR053925">
    <property type="entry name" value="RecX_HTH_3rd"/>
</dbReference>
<evidence type="ECO:0000256" key="4">
    <source>
        <dbReference type="ARBA" id="ARBA00022490"/>
    </source>
</evidence>
<dbReference type="EMBL" id="AZHO01000034">
    <property type="protein sequence ID" value="KMT58078.1"/>
    <property type="molecule type" value="Genomic_DNA"/>
</dbReference>
<dbReference type="GO" id="GO:0005737">
    <property type="term" value="C:cytoplasm"/>
    <property type="evidence" value="ECO:0007669"/>
    <property type="project" value="UniProtKB-SubCell"/>
</dbReference>
<organism evidence="10 11">
    <name type="scientific">Listeria fleischmannii 1991</name>
    <dbReference type="NCBI Taxonomy" id="1430899"/>
    <lineage>
        <taxon>Bacteria</taxon>
        <taxon>Bacillati</taxon>
        <taxon>Bacillota</taxon>
        <taxon>Bacilli</taxon>
        <taxon>Bacillales</taxon>
        <taxon>Listeriaceae</taxon>
        <taxon>Listeria</taxon>
    </lineage>
</organism>
<proteinExistence type="inferred from homology"/>
<comment type="similarity">
    <text evidence="2 5">Belongs to the RecX family.</text>
</comment>
<dbReference type="Gene3D" id="1.10.10.10">
    <property type="entry name" value="Winged helix-like DNA-binding domain superfamily/Winged helix DNA-binding domain"/>
    <property type="match status" value="4"/>
</dbReference>
<evidence type="ECO:0000256" key="1">
    <source>
        <dbReference type="ARBA" id="ARBA00004496"/>
    </source>
</evidence>
<name>A0A0J8GB94_9LIST</name>
<evidence type="ECO:0000256" key="5">
    <source>
        <dbReference type="HAMAP-Rule" id="MF_01114"/>
    </source>
</evidence>
<dbReference type="Pfam" id="PF21982">
    <property type="entry name" value="RecX_HTH1"/>
    <property type="match status" value="1"/>
</dbReference>
<dbReference type="AlphaFoldDB" id="A0A0J8GB94"/>
<dbReference type="GO" id="GO:0006282">
    <property type="term" value="P:regulation of DNA repair"/>
    <property type="evidence" value="ECO:0007669"/>
    <property type="project" value="UniProtKB-UniRule"/>
</dbReference>
<feature type="domain" description="RecX second three-helical" evidence="7">
    <location>
        <begin position="107"/>
        <end position="146"/>
    </location>
</feature>
<sequence length="271" mass="31582">MKITAITAQQKNKERYNIFVDENYLFSVDEAVLVKFQLKKNKSLTNEEIDEIVEADEIRKGLNRAIQFLARRVRSEKEVRDYLKKQEISEVHISTVIQKLADMNYLDDAEFAKLYIKTQMKTTTKGKGKIERELVEKGITRELITDTVSLYSEDLQFENATKEARKIARRGKKTSRKILTQKIVTDLLQKGYSIELAKKAAEVATMDLNEDSDEQILGEQLEKLMRKNKRLDSKKAKQKTIQSLMQKGFQYDTIQSYLAEHEIVFEEVEQD</sequence>
<dbReference type="Pfam" id="PF21981">
    <property type="entry name" value="RecX_HTH3"/>
    <property type="match status" value="1"/>
</dbReference>
<dbReference type="PANTHER" id="PTHR33602:SF1">
    <property type="entry name" value="REGULATORY PROTEIN RECX FAMILY PROTEIN"/>
    <property type="match status" value="1"/>
</dbReference>
<dbReference type="PANTHER" id="PTHR33602">
    <property type="entry name" value="REGULATORY PROTEIN RECX FAMILY PROTEIN"/>
    <property type="match status" value="1"/>
</dbReference>
<keyword evidence="6" id="KW-0175">Coiled coil</keyword>
<comment type="function">
    <text evidence="5">Modulates RecA activity.</text>
</comment>
<feature type="coiled-coil region" evidence="6">
    <location>
        <begin position="214"/>
        <end position="241"/>
    </location>
</feature>
<accession>A0A0J8GB94</accession>
<keyword evidence="4 5" id="KW-0963">Cytoplasm</keyword>
<evidence type="ECO:0000259" key="8">
    <source>
        <dbReference type="Pfam" id="PF21981"/>
    </source>
</evidence>
<evidence type="ECO:0000256" key="6">
    <source>
        <dbReference type="SAM" id="Coils"/>
    </source>
</evidence>
<evidence type="ECO:0000259" key="7">
    <source>
        <dbReference type="Pfam" id="PF02631"/>
    </source>
</evidence>
<evidence type="ECO:0000313" key="11">
    <source>
        <dbReference type="Proteomes" id="UP000052258"/>
    </source>
</evidence>
<dbReference type="RefSeq" id="WP_007477810.1">
    <property type="nucleotide sequence ID" value="NZ_KQ130621.1"/>
</dbReference>
<comment type="subcellular location">
    <subcellularLocation>
        <location evidence="1 5">Cytoplasm</location>
    </subcellularLocation>
</comment>
<evidence type="ECO:0000259" key="9">
    <source>
        <dbReference type="Pfam" id="PF21982"/>
    </source>
</evidence>
<evidence type="ECO:0000256" key="3">
    <source>
        <dbReference type="ARBA" id="ARBA00018111"/>
    </source>
</evidence>
<dbReference type="HAMAP" id="MF_01114">
    <property type="entry name" value="RecX"/>
    <property type="match status" value="1"/>
</dbReference>
<dbReference type="InterPro" id="IPR003783">
    <property type="entry name" value="Regulatory_RecX"/>
</dbReference>
<dbReference type="PATRIC" id="fig|1430899.3.peg.2462"/>
<protein>
    <recommendedName>
        <fullName evidence="3 5">Regulatory protein RecX</fullName>
    </recommendedName>
</protein>